<dbReference type="Pfam" id="PF06586">
    <property type="entry name" value="TraK_N"/>
    <property type="match status" value="1"/>
</dbReference>
<feature type="chain" id="PRO_5004212237" evidence="1">
    <location>
        <begin position="32"/>
        <end position="284"/>
    </location>
</feature>
<dbReference type="EMBL" id="CP000252">
    <property type="protein sequence ID" value="ABC77554.1"/>
    <property type="molecule type" value="Genomic_DNA"/>
</dbReference>
<dbReference type="InterPro" id="IPR055397">
    <property type="entry name" value="TraK_C"/>
</dbReference>
<dbReference type="InParanoid" id="Q2LTZ3"/>
<organism evidence="4 5">
    <name type="scientific">Syntrophus aciditrophicus (strain SB)</name>
    <dbReference type="NCBI Taxonomy" id="56780"/>
    <lineage>
        <taxon>Bacteria</taxon>
        <taxon>Pseudomonadati</taxon>
        <taxon>Thermodesulfobacteriota</taxon>
        <taxon>Syntrophia</taxon>
        <taxon>Syntrophales</taxon>
        <taxon>Syntrophaceae</taxon>
        <taxon>Syntrophus</taxon>
    </lineage>
</organism>
<dbReference type="STRING" id="56780.SYN_01862"/>
<keyword evidence="5" id="KW-1185">Reference proteome</keyword>
<evidence type="ECO:0000259" key="2">
    <source>
        <dbReference type="Pfam" id="PF06586"/>
    </source>
</evidence>
<reference evidence="4 5" key="1">
    <citation type="journal article" date="2007" name="Proc. Natl. Acad. Sci. U.S.A.">
        <title>The genome of Syntrophus aciditrophicus: life at the thermodynamic limit of microbial growth.</title>
        <authorList>
            <person name="McInerney M.J."/>
            <person name="Rohlin L."/>
            <person name="Mouttaki H."/>
            <person name="Kim U."/>
            <person name="Krupp R.S."/>
            <person name="Rios-Hernandez L."/>
            <person name="Sieber J."/>
            <person name="Struchtemeyer C.G."/>
            <person name="Bhattacharyya A."/>
            <person name="Campbell J.W."/>
            <person name="Gunsalus R.P."/>
        </authorList>
    </citation>
    <scope>NUCLEOTIDE SEQUENCE [LARGE SCALE GENOMIC DNA]</scope>
    <source>
        <strain evidence="4 5">SB</strain>
    </source>
</reference>
<name>Q2LTZ3_SYNAS</name>
<dbReference type="Proteomes" id="UP000001933">
    <property type="component" value="Chromosome"/>
</dbReference>
<dbReference type="AlphaFoldDB" id="Q2LTZ3"/>
<dbReference type="OrthoDB" id="5393066at2"/>
<dbReference type="RefSeq" id="WP_011417576.1">
    <property type="nucleotide sequence ID" value="NC_007759.1"/>
</dbReference>
<keyword evidence="1" id="KW-0732">Signal</keyword>
<proteinExistence type="predicted"/>
<accession>Q2LTZ3</accession>
<feature type="signal peptide" evidence="1">
    <location>
        <begin position="1"/>
        <end position="31"/>
    </location>
</feature>
<evidence type="ECO:0000313" key="4">
    <source>
        <dbReference type="EMBL" id="ABC77554.1"/>
    </source>
</evidence>
<protein>
    <submittedName>
        <fullName evidence="4">Hypothetical exported protein</fullName>
    </submittedName>
</protein>
<feature type="domain" description="TraK C-terminal" evidence="3">
    <location>
        <begin position="159"/>
        <end position="274"/>
    </location>
</feature>
<dbReference type="Pfam" id="PF23536">
    <property type="entry name" value="TraK_C"/>
    <property type="match status" value="1"/>
</dbReference>
<dbReference type="HOGENOM" id="CLU_979791_0_0_7"/>
<evidence type="ECO:0000313" key="5">
    <source>
        <dbReference type="Proteomes" id="UP000001933"/>
    </source>
</evidence>
<dbReference type="eggNOG" id="ENOG503275J">
    <property type="taxonomic scope" value="Bacteria"/>
</dbReference>
<evidence type="ECO:0000259" key="3">
    <source>
        <dbReference type="Pfam" id="PF23536"/>
    </source>
</evidence>
<feature type="domain" description="TraK N-terminal" evidence="2">
    <location>
        <begin position="57"/>
        <end position="151"/>
    </location>
</feature>
<dbReference type="KEGG" id="sat:SYN_01862"/>
<evidence type="ECO:0000256" key="1">
    <source>
        <dbReference type="SAM" id="SignalP"/>
    </source>
</evidence>
<sequence length="284" mass="31352">MKKNMLKKKVGMLLVLTLAVSVLGSAGIASSQEENVPENRETADVQITKLPAEGAVTVMPEVAQPVELSSSDVNRITCQGEIKDVVYSREKGITVKFSGRDAFVKFRTGLKDGKSTYSTTPSEIFVVCGDNVYSLIALPKRIPARSIRLSPGKTENIRKNRSLFGALPFEKKVLSAIRSLYTEEIPESFTVSTPNKRIDLFRDLDIVLARVAVVEGEGIQVKEYRGTLAGGDKDRIELGEKDFLRNEISTDPIAVSLDRLVLKKGEILRAFVVESHREEPGDER</sequence>
<dbReference type="InterPro" id="IPR010563">
    <property type="entry name" value="TraK_N"/>
</dbReference>
<gene>
    <name evidence="4" type="ORF">SYN_01862</name>
</gene>